<evidence type="ECO:0000259" key="13">
    <source>
        <dbReference type="PROSITE" id="PS50097"/>
    </source>
</evidence>
<dbReference type="GO" id="GO:0005576">
    <property type="term" value="C:extracellular region"/>
    <property type="evidence" value="ECO:0007669"/>
    <property type="project" value="UniProtKB-SubCell"/>
</dbReference>
<dbReference type="GO" id="GO:0016603">
    <property type="term" value="F:glutaminyl-peptide cyclotransferase activity"/>
    <property type="evidence" value="ECO:0007669"/>
    <property type="project" value="UniProtKB-EC"/>
</dbReference>
<evidence type="ECO:0000256" key="10">
    <source>
        <dbReference type="ARBA" id="ARBA00023157"/>
    </source>
</evidence>
<dbReference type="AlphaFoldDB" id="A0A915NRR3"/>
<dbReference type="Pfam" id="PF00917">
    <property type="entry name" value="MATH"/>
    <property type="match status" value="1"/>
</dbReference>
<dbReference type="CDD" id="cd18186">
    <property type="entry name" value="BTB_POZ_ZBTB_KLHL-like"/>
    <property type="match status" value="1"/>
</dbReference>
<evidence type="ECO:0000313" key="14">
    <source>
        <dbReference type="Proteomes" id="UP000887560"/>
    </source>
</evidence>
<evidence type="ECO:0000256" key="1">
    <source>
        <dbReference type="ARBA" id="ARBA00000001"/>
    </source>
</evidence>
<dbReference type="Gene3D" id="3.40.630.10">
    <property type="entry name" value="Zn peptidases"/>
    <property type="match status" value="1"/>
</dbReference>
<keyword evidence="6" id="KW-0964">Secreted</keyword>
<feature type="transmembrane region" description="Helical" evidence="12">
    <location>
        <begin position="354"/>
        <end position="375"/>
    </location>
</feature>
<keyword evidence="9" id="KW-0862">Zinc</keyword>
<accession>A0A915NRR3</accession>
<dbReference type="Proteomes" id="UP000887560">
    <property type="component" value="Unplaced"/>
</dbReference>
<dbReference type="PROSITE" id="PS50097">
    <property type="entry name" value="BTB"/>
    <property type="match status" value="1"/>
</dbReference>
<keyword evidence="12" id="KW-1133">Transmembrane helix</keyword>
<dbReference type="InterPro" id="IPR007484">
    <property type="entry name" value="Peptidase_M28"/>
</dbReference>
<dbReference type="Pfam" id="PF00651">
    <property type="entry name" value="BTB"/>
    <property type="match status" value="1"/>
</dbReference>
<dbReference type="InterPro" id="IPR011333">
    <property type="entry name" value="SKP1/BTB/POZ_sf"/>
</dbReference>
<evidence type="ECO:0000256" key="3">
    <source>
        <dbReference type="ARBA" id="ARBA00006014"/>
    </source>
</evidence>
<comment type="catalytic activity">
    <reaction evidence="1">
        <text>N-terminal L-glutaminyl-[peptide] = N-terminal 5-oxo-L-prolyl-[peptide] + NH4(+)</text>
        <dbReference type="Rhea" id="RHEA:23652"/>
        <dbReference type="Rhea" id="RHEA-COMP:11736"/>
        <dbReference type="Rhea" id="RHEA-COMP:11846"/>
        <dbReference type="ChEBI" id="CHEBI:28938"/>
        <dbReference type="ChEBI" id="CHEBI:64722"/>
        <dbReference type="ChEBI" id="CHEBI:87215"/>
        <dbReference type="EC" id="2.3.2.5"/>
    </reaction>
</comment>
<protein>
    <recommendedName>
        <fullName evidence="5">Glutaminyl-peptide cyclotransferase</fullName>
        <ecNumber evidence="4">2.3.2.5</ecNumber>
    </recommendedName>
</protein>
<comment type="subcellular location">
    <subcellularLocation>
        <location evidence="2">Secreted</location>
    </subcellularLocation>
</comment>
<dbReference type="Gene3D" id="2.60.210.10">
    <property type="entry name" value="Apoptosis, Tumor Necrosis Factor Receptor Associated Protein 2, Chain A"/>
    <property type="match status" value="1"/>
</dbReference>
<dbReference type="PANTHER" id="PTHR12283:SF6">
    <property type="entry name" value="GLUTAMINYL-PEPTIDE CYCLOTRANSFERASE-RELATED"/>
    <property type="match status" value="1"/>
</dbReference>
<dbReference type="InterPro" id="IPR000210">
    <property type="entry name" value="BTB/POZ_dom"/>
</dbReference>
<keyword evidence="10" id="KW-1015">Disulfide bond</keyword>
<name>A0A915NRR3_9BILA</name>
<keyword evidence="12" id="KW-0812">Transmembrane</keyword>
<evidence type="ECO:0000256" key="12">
    <source>
        <dbReference type="SAM" id="Phobius"/>
    </source>
</evidence>
<evidence type="ECO:0000256" key="8">
    <source>
        <dbReference type="ARBA" id="ARBA00022723"/>
    </source>
</evidence>
<dbReference type="Pfam" id="PF04389">
    <property type="entry name" value="Peptidase_M28"/>
    <property type="match status" value="1"/>
</dbReference>
<dbReference type="SUPFAM" id="SSF53187">
    <property type="entry name" value="Zn-dependent exopeptidases"/>
    <property type="match status" value="1"/>
</dbReference>
<evidence type="ECO:0000256" key="11">
    <source>
        <dbReference type="ARBA" id="ARBA00023315"/>
    </source>
</evidence>
<dbReference type="WBParaSite" id="scf7180000419639.g4114">
    <property type="protein sequence ID" value="scf7180000419639.g4114"/>
    <property type="gene ID" value="scf7180000419639.g4114"/>
</dbReference>
<dbReference type="InterPro" id="IPR040234">
    <property type="entry name" value="QC/QCL"/>
</dbReference>
<dbReference type="EC" id="2.3.2.5" evidence="4"/>
<evidence type="ECO:0000256" key="2">
    <source>
        <dbReference type="ARBA" id="ARBA00004613"/>
    </source>
</evidence>
<dbReference type="GO" id="GO:0008270">
    <property type="term" value="F:zinc ion binding"/>
    <property type="evidence" value="ECO:0007669"/>
    <property type="project" value="TreeGrafter"/>
</dbReference>
<dbReference type="InterPro" id="IPR002083">
    <property type="entry name" value="MATH/TRAF_dom"/>
</dbReference>
<dbReference type="InterPro" id="IPR037457">
    <property type="entry name" value="M28_QC"/>
</dbReference>
<keyword evidence="7" id="KW-0808">Transferase</keyword>
<dbReference type="Gene3D" id="3.30.710.10">
    <property type="entry name" value="Potassium Channel Kv1.1, Chain A"/>
    <property type="match status" value="1"/>
</dbReference>
<feature type="domain" description="BTB" evidence="13">
    <location>
        <begin position="151"/>
        <end position="221"/>
    </location>
</feature>
<evidence type="ECO:0000256" key="7">
    <source>
        <dbReference type="ARBA" id="ARBA00022679"/>
    </source>
</evidence>
<dbReference type="FunFam" id="3.40.630.10:FF:000029">
    <property type="entry name" value="Glutaminyl-peptide cyclotransferase"/>
    <property type="match status" value="1"/>
</dbReference>
<evidence type="ECO:0000313" key="15">
    <source>
        <dbReference type="WBParaSite" id="scf7180000419639.g4114"/>
    </source>
</evidence>
<sequence>MSETEGTDLKGVVRLRIDKVAELGAEATFSPAEKIAKLPWRLEVLKTAGEGQHSPPTLAVYVWCNWLNKSNSWSCRAIVKFIIKSRELDFVRNFEHNFCAKQPFVNWTRLLDPGSSSYSSSHDSKEYEDSSLEIEAQICVKEIIGYGVPTKEDQMFVNGNIFVVNKFLLAAHSPYFRAFFFEDRFRECQTQTFEINDKEVDVDMFGIMLSCIYPDNGKPNDNNVETILQLCDKYDLQVVKERCERFLIEDSRKCFVFKYRMAEQYGLSSLKCHCFNSINPNEFCARLLENIAEFSELNPNSQKVLDFHLAKVSESEKGEHNLASILQNGLSTCWIGQKFLQFLMRRFFRSILKLLYILLIFINLFTTFSEALAHWRINQKQHSLVVLNDEELKQVASLTDIVSIRSLLQPILVERQVGTEEHKKVANYLKTKVEEFGFTTEWDSSPMMTPYGEKTFNNLIATLNPRVHRRLVLACHYDSKILPGQVFIGATDSALPCALLLDIAKTLQKRISFRDNQHITLQLIFFDGEEAFRMWSAHDSIYGARNLAKTWERKWYPTTDGSGFVLGRELDRIDVLVLLDLLGAKKPRIQYSFGHMSEKLFGNLPRIETDLSRLGVINKLPRIFFSGVSYSTAEDDHIPFLQRGVPVMHLIPMPFPDVWHSPKDDANVLDNPTIENLASIIRVFVARYLGIHPFGA</sequence>
<keyword evidence="14" id="KW-1185">Reference proteome</keyword>
<dbReference type="SMART" id="SM00225">
    <property type="entry name" value="BTB"/>
    <property type="match status" value="1"/>
</dbReference>
<evidence type="ECO:0000256" key="4">
    <source>
        <dbReference type="ARBA" id="ARBA00012012"/>
    </source>
</evidence>
<evidence type="ECO:0000256" key="6">
    <source>
        <dbReference type="ARBA" id="ARBA00022525"/>
    </source>
</evidence>
<organism evidence="14 15">
    <name type="scientific">Meloidogyne floridensis</name>
    <dbReference type="NCBI Taxonomy" id="298350"/>
    <lineage>
        <taxon>Eukaryota</taxon>
        <taxon>Metazoa</taxon>
        <taxon>Ecdysozoa</taxon>
        <taxon>Nematoda</taxon>
        <taxon>Chromadorea</taxon>
        <taxon>Rhabditida</taxon>
        <taxon>Tylenchina</taxon>
        <taxon>Tylenchomorpha</taxon>
        <taxon>Tylenchoidea</taxon>
        <taxon>Meloidogynidae</taxon>
        <taxon>Meloidogyninae</taxon>
        <taxon>Meloidogyne</taxon>
    </lineage>
</organism>
<keyword evidence="8" id="KW-0479">Metal-binding</keyword>
<dbReference type="InterPro" id="IPR008974">
    <property type="entry name" value="TRAF-like"/>
</dbReference>
<proteinExistence type="inferred from homology"/>
<keyword evidence="12" id="KW-0472">Membrane</keyword>
<dbReference type="CDD" id="cd03880">
    <property type="entry name" value="M28_QC_like"/>
    <property type="match status" value="1"/>
</dbReference>
<reference evidence="15" key="1">
    <citation type="submission" date="2022-11" db="UniProtKB">
        <authorList>
            <consortium name="WormBaseParasite"/>
        </authorList>
    </citation>
    <scope>IDENTIFICATION</scope>
</reference>
<comment type="similarity">
    <text evidence="3">Belongs to the glutaminyl-peptide cyclotransferase family.</text>
</comment>
<dbReference type="PANTHER" id="PTHR12283">
    <property type="entry name" value="GLUTAMINYL-PEPTIDE CYCLOTRANSFERASE"/>
    <property type="match status" value="1"/>
</dbReference>
<keyword evidence="11" id="KW-0012">Acyltransferase</keyword>
<dbReference type="SUPFAM" id="SSF54695">
    <property type="entry name" value="POZ domain"/>
    <property type="match status" value="1"/>
</dbReference>
<evidence type="ECO:0000256" key="9">
    <source>
        <dbReference type="ARBA" id="ARBA00022833"/>
    </source>
</evidence>
<evidence type="ECO:0000256" key="5">
    <source>
        <dbReference type="ARBA" id="ARBA00016861"/>
    </source>
</evidence>